<dbReference type="GeneID" id="89977698"/>
<dbReference type="GO" id="GO:0070006">
    <property type="term" value="F:metalloaminopeptidase activity"/>
    <property type="evidence" value="ECO:0007669"/>
    <property type="project" value="InterPro"/>
</dbReference>
<name>A0AAV9MUB4_9EURO</name>
<dbReference type="Gene3D" id="3.90.230.10">
    <property type="entry name" value="Creatinase/methionine aminopeptidase superfamily"/>
    <property type="match status" value="1"/>
</dbReference>
<keyword evidence="6" id="KW-0031">Aminopeptidase</keyword>
<dbReference type="Gene3D" id="3.40.350.10">
    <property type="entry name" value="Creatinase/prolidase N-terminal domain"/>
    <property type="match status" value="1"/>
</dbReference>
<keyword evidence="8" id="KW-0378">Hydrolase</keyword>
<dbReference type="Pfam" id="PF00557">
    <property type="entry name" value="Peptidase_M24"/>
    <property type="match status" value="1"/>
</dbReference>
<dbReference type="InterPro" id="IPR029149">
    <property type="entry name" value="Creatin/AminoP/Spt16_N"/>
</dbReference>
<protein>
    <recommendedName>
        <fullName evidence="5">Xaa-Pro aminopeptidase</fullName>
        <ecNumber evidence="5">3.4.11.9</ecNumber>
    </recommendedName>
    <alternativeName>
        <fullName evidence="11">Aminoacylproline aminopeptidase</fullName>
    </alternativeName>
    <alternativeName>
        <fullName evidence="12">Prolidase</fullName>
    </alternativeName>
</protein>
<reference evidence="14 15" key="1">
    <citation type="submission" date="2023-08" db="EMBL/GenBank/DDBJ databases">
        <title>Black Yeasts Isolated from many extreme environments.</title>
        <authorList>
            <person name="Coleine C."/>
            <person name="Stajich J.E."/>
            <person name="Selbmann L."/>
        </authorList>
    </citation>
    <scope>NUCLEOTIDE SEQUENCE [LARGE SCALE GENOMIC DNA]</scope>
    <source>
        <strain evidence="14 15">CCFEE 5792</strain>
    </source>
</reference>
<feature type="domain" description="Aminopeptidase P N-terminal" evidence="13">
    <location>
        <begin position="66"/>
        <end position="202"/>
    </location>
</feature>
<dbReference type="InterPro" id="IPR052433">
    <property type="entry name" value="X-Pro_dipept-like"/>
</dbReference>
<keyword evidence="15" id="KW-1185">Reference proteome</keyword>
<evidence type="ECO:0000256" key="10">
    <source>
        <dbReference type="ARBA" id="ARBA00023211"/>
    </source>
</evidence>
<evidence type="ECO:0000259" key="13">
    <source>
        <dbReference type="SMART" id="SM01011"/>
    </source>
</evidence>
<keyword evidence="10" id="KW-0464">Manganese</keyword>
<dbReference type="GO" id="GO:0006508">
    <property type="term" value="P:proteolysis"/>
    <property type="evidence" value="ECO:0007669"/>
    <property type="project" value="TreeGrafter"/>
</dbReference>
<dbReference type="SUPFAM" id="SSF55920">
    <property type="entry name" value="Creatinase/aminopeptidase"/>
    <property type="match status" value="1"/>
</dbReference>
<dbReference type="EMBL" id="JAVRRD010000039">
    <property type="protein sequence ID" value="KAK5045206.1"/>
    <property type="molecule type" value="Genomic_DNA"/>
</dbReference>
<evidence type="ECO:0000256" key="3">
    <source>
        <dbReference type="ARBA" id="ARBA00002443"/>
    </source>
</evidence>
<evidence type="ECO:0000256" key="12">
    <source>
        <dbReference type="ARBA" id="ARBA00032413"/>
    </source>
</evidence>
<evidence type="ECO:0000256" key="8">
    <source>
        <dbReference type="ARBA" id="ARBA00022801"/>
    </source>
</evidence>
<evidence type="ECO:0000256" key="6">
    <source>
        <dbReference type="ARBA" id="ARBA00022438"/>
    </source>
</evidence>
<evidence type="ECO:0000256" key="2">
    <source>
        <dbReference type="ARBA" id="ARBA00001936"/>
    </source>
</evidence>
<comment type="similarity">
    <text evidence="4">Belongs to the peptidase M24B family.</text>
</comment>
<dbReference type="AlphaFoldDB" id="A0AAV9MUB4"/>
<dbReference type="Proteomes" id="UP001358417">
    <property type="component" value="Unassembled WGS sequence"/>
</dbReference>
<keyword evidence="7" id="KW-0479">Metal-binding</keyword>
<dbReference type="CDD" id="cd01087">
    <property type="entry name" value="Prolidase"/>
    <property type="match status" value="1"/>
</dbReference>
<gene>
    <name evidence="14" type="ORF">LTR84_009539</name>
</gene>
<accession>A0AAV9MUB4</accession>
<evidence type="ECO:0000313" key="15">
    <source>
        <dbReference type="Proteomes" id="UP001358417"/>
    </source>
</evidence>
<evidence type="ECO:0000256" key="7">
    <source>
        <dbReference type="ARBA" id="ARBA00022723"/>
    </source>
</evidence>
<dbReference type="Pfam" id="PF05195">
    <property type="entry name" value="AMP_N"/>
    <property type="match status" value="1"/>
</dbReference>
<evidence type="ECO:0000256" key="11">
    <source>
        <dbReference type="ARBA" id="ARBA00030849"/>
    </source>
</evidence>
<dbReference type="InterPro" id="IPR007865">
    <property type="entry name" value="Aminopep_P_N"/>
</dbReference>
<dbReference type="InterPro" id="IPR036005">
    <property type="entry name" value="Creatinase/aminopeptidase-like"/>
</dbReference>
<dbReference type="PANTHER" id="PTHR43226">
    <property type="entry name" value="XAA-PRO AMINOPEPTIDASE 3"/>
    <property type="match status" value="1"/>
</dbReference>
<dbReference type="PANTHER" id="PTHR43226:SF4">
    <property type="entry name" value="XAA-PRO AMINOPEPTIDASE 3"/>
    <property type="match status" value="1"/>
</dbReference>
<comment type="catalytic activity">
    <reaction evidence="1">
        <text>Release of any N-terminal amino acid, including proline, that is linked to proline, even from a dipeptide or tripeptide.</text>
        <dbReference type="EC" id="3.4.11.9"/>
    </reaction>
</comment>
<sequence>MSMRRTLWHNITSARQLFQPSTKPLRNPLPRQYNTLSVNAAELAFGQPVHETHPHLLEPGELTPGITAQEYADRRTRLAAKLPDKGIAIVAASDIQFRTGSVFYEFHQDPDFLYLTGFNEPEALAVIGKDPTGTDHTFHLFVREKDPKAEIWDGARSGTHAARDVFNADETDDISRVKKILPDLVGEASQVFTDITTPDANQSALQRLLYGQGRKTTEFVEMIKSSKINRLRPVMNDLRAFKSPAEIEVMRKAGRASGRAHTEAMKHAWTKEKQLDAYLRYRFAANGCDTLAFEPVVAGGKNALGIHYVRNDDVLQDDESVLVDGGGKYGGYISDITRTWPVSGKFSDAQRDLYQAVLNVQRSLVSLCRGSAKVSLDKLHSIAEEQMRNELRHIGFELSAKEVEILFPHHVSHYIGMDVHDTVGYSRKVILQEGHCITIEPGVYVPDDERWPKHFRNMGVRIEDSVSIQEDSPFVLTTEAVKEVVDIEALRS</sequence>
<dbReference type="RefSeq" id="XP_064700842.1">
    <property type="nucleotide sequence ID" value="XM_064853079.1"/>
</dbReference>
<dbReference type="EC" id="3.4.11.9" evidence="5"/>
<dbReference type="SUPFAM" id="SSF53092">
    <property type="entry name" value="Creatinase/prolidase N-terminal domain"/>
    <property type="match status" value="1"/>
</dbReference>
<keyword evidence="6" id="KW-0645">Protease</keyword>
<dbReference type="SMART" id="SM01011">
    <property type="entry name" value="AMP_N"/>
    <property type="match status" value="1"/>
</dbReference>
<organism evidence="14 15">
    <name type="scientific">Exophiala bonariae</name>
    <dbReference type="NCBI Taxonomy" id="1690606"/>
    <lineage>
        <taxon>Eukaryota</taxon>
        <taxon>Fungi</taxon>
        <taxon>Dikarya</taxon>
        <taxon>Ascomycota</taxon>
        <taxon>Pezizomycotina</taxon>
        <taxon>Eurotiomycetes</taxon>
        <taxon>Chaetothyriomycetidae</taxon>
        <taxon>Chaetothyriales</taxon>
        <taxon>Herpotrichiellaceae</taxon>
        <taxon>Exophiala</taxon>
    </lineage>
</organism>
<dbReference type="GO" id="GO:0005739">
    <property type="term" value="C:mitochondrion"/>
    <property type="evidence" value="ECO:0007669"/>
    <property type="project" value="TreeGrafter"/>
</dbReference>
<comment type="function">
    <text evidence="3">Catalyzes the removal of a penultimate prolyl residue from the N-termini of peptides.</text>
</comment>
<evidence type="ECO:0000256" key="9">
    <source>
        <dbReference type="ARBA" id="ARBA00023049"/>
    </source>
</evidence>
<dbReference type="GO" id="GO:0030145">
    <property type="term" value="F:manganese ion binding"/>
    <property type="evidence" value="ECO:0007669"/>
    <property type="project" value="InterPro"/>
</dbReference>
<comment type="caution">
    <text evidence="14">The sequence shown here is derived from an EMBL/GenBank/DDBJ whole genome shotgun (WGS) entry which is preliminary data.</text>
</comment>
<evidence type="ECO:0000256" key="1">
    <source>
        <dbReference type="ARBA" id="ARBA00001424"/>
    </source>
</evidence>
<evidence type="ECO:0000256" key="4">
    <source>
        <dbReference type="ARBA" id="ARBA00008766"/>
    </source>
</evidence>
<evidence type="ECO:0000256" key="5">
    <source>
        <dbReference type="ARBA" id="ARBA00012574"/>
    </source>
</evidence>
<dbReference type="InterPro" id="IPR000994">
    <property type="entry name" value="Pept_M24"/>
</dbReference>
<proteinExistence type="inferred from homology"/>
<keyword evidence="9" id="KW-0482">Metalloprotease</keyword>
<evidence type="ECO:0000313" key="14">
    <source>
        <dbReference type="EMBL" id="KAK5045206.1"/>
    </source>
</evidence>
<comment type="cofactor">
    <cofactor evidence="2">
        <name>Mn(2+)</name>
        <dbReference type="ChEBI" id="CHEBI:29035"/>
    </cofactor>
</comment>